<dbReference type="PANTHER" id="PTHR44196">
    <property type="entry name" value="DEHYDROGENASE/REDUCTASE SDR FAMILY MEMBER 7B"/>
    <property type="match status" value="1"/>
</dbReference>
<dbReference type="GeneID" id="42981677"/>
<dbReference type="EMBL" id="CP014873">
    <property type="protein sequence ID" value="ANK62254.1"/>
    <property type="molecule type" value="Genomic_DNA"/>
</dbReference>
<evidence type="ECO:0000256" key="3">
    <source>
        <dbReference type="RuleBase" id="RU000363"/>
    </source>
</evidence>
<dbReference type="OrthoDB" id="9775296at2"/>
<evidence type="ECO:0000256" key="2">
    <source>
        <dbReference type="ARBA" id="ARBA00023002"/>
    </source>
</evidence>
<evidence type="ECO:0000313" key="4">
    <source>
        <dbReference type="EMBL" id="ANK62254.1"/>
    </source>
</evidence>
<dbReference type="SUPFAM" id="SSF51735">
    <property type="entry name" value="NAD(P)-binding Rossmann-fold domains"/>
    <property type="match status" value="1"/>
</dbReference>
<name>A0A192H0D8_9LACO</name>
<accession>A0A192H0D8</accession>
<dbReference type="Proteomes" id="UP000078582">
    <property type="component" value="Chromosome"/>
</dbReference>
<protein>
    <submittedName>
        <fullName evidence="4">Uncharacterized protein</fullName>
    </submittedName>
</protein>
<comment type="similarity">
    <text evidence="1 3">Belongs to the short-chain dehydrogenases/reductases (SDR) family.</text>
</comment>
<keyword evidence="2" id="KW-0560">Oxidoreductase</keyword>
<dbReference type="Gene3D" id="3.40.50.720">
    <property type="entry name" value="NAD(P)-binding Rossmann-like Domain"/>
    <property type="match status" value="1"/>
</dbReference>
<dbReference type="PRINTS" id="PR00081">
    <property type="entry name" value="GDHRDH"/>
</dbReference>
<sequence length="275" mass="30110">MKNNFQARHVLITGASRGFGKELAYAFAEKGARVDIVGRDSKQLQRVSQCIRHLSKQPSHFFSADLSKTSVQNNLLAAVRHTSGQVDVLVNAAGLPGFGPIVSFQAADLKKVLAVNTLVPLELSRQLIQGWQGENRSGMIINIASLAGQLPLPYASIHAASKAAMIAFTTSLRYELRRWPIQLLTVSPSLLATGHFDQETRRYLKHQSLVDQLSAALLKQSQLDPAKAAKRVIKAAEMGKSELDLPYATTGLVQLYNLCSAPVRALIANRYQLKK</sequence>
<dbReference type="RefSeq" id="WP_068281188.1">
    <property type="nucleotide sequence ID" value="NZ_CP014873.1"/>
</dbReference>
<dbReference type="PANTHER" id="PTHR44196:SF1">
    <property type="entry name" value="DEHYDROGENASE_REDUCTASE SDR FAMILY MEMBER 7B"/>
    <property type="match status" value="1"/>
</dbReference>
<organism evidence="4 5">
    <name type="scientific">Loigolactobacillus backii</name>
    <dbReference type="NCBI Taxonomy" id="375175"/>
    <lineage>
        <taxon>Bacteria</taxon>
        <taxon>Bacillati</taxon>
        <taxon>Bacillota</taxon>
        <taxon>Bacilli</taxon>
        <taxon>Lactobacillales</taxon>
        <taxon>Lactobacillaceae</taxon>
        <taxon>Loigolactobacillus</taxon>
    </lineage>
</organism>
<dbReference type="Pfam" id="PF00106">
    <property type="entry name" value="adh_short"/>
    <property type="match status" value="1"/>
</dbReference>
<evidence type="ECO:0000256" key="1">
    <source>
        <dbReference type="ARBA" id="ARBA00006484"/>
    </source>
</evidence>
<dbReference type="GO" id="GO:0016020">
    <property type="term" value="C:membrane"/>
    <property type="evidence" value="ECO:0007669"/>
    <property type="project" value="TreeGrafter"/>
</dbReference>
<dbReference type="InterPro" id="IPR036291">
    <property type="entry name" value="NAD(P)-bd_dom_sf"/>
</dbReference>
<gene>
    <name evidence="4" type="ORF">AYR53_05375</name>
</gene>
<dbReference type="PRINTS" id="PR00080">
    <property type="entry name" value="SDRFAMILY"/>
</dbReference>
<dbReference type="AlphaFoldDB" id="A0A192H0D8"/>
<reference evidence="4 5" key="1">
    <citation type="submission" date="2016-03" db="EMBL/GenBank/DDBJ databases">
        <title>Pediococcus and Lactobacillus from brewery environment - whole genome sequencing and assembly.</title>
        <authorList>
            <person name="Behr J."/>
            <person name="Geissler A.J."/>
            <person name="Vogel R.F."/>
        </authorList>
    </citation>
    <scope>NUCLEOTIDE SEQUENCE [LARGE SCALE GENOMIC DNA]</scope>
    <source>
        <strain evidence="4 5">TMW 1.1989</strain>
    </source>
</reference>
<keyword evidence="5" id="KW-1185">Reference proteome</keyword>
<proteinExistence type="inferred from homology"/>
<dbReference type="GO" id="GO:0016491">
    <property type="term" value="F:oxidoreductase activity"/>
    <property type="evidence" value="ECO:0007669"/>
    <property type="project" value="UniProtKB-KW"/>
</dbReference>
<dbReference type="InterPro" id="IPR002347">
    <property type="entry name" value="SDR_fam"/>
</dbReference>
<dbReference type="STRING" id="375175.AYR53_05375"/>
<evidence type="ECO:0000313" key="5">
    <source>
        <dbReference type="Proteomes" id="UP000078582"/>
    </source>
</evidence>
<dbReference type="CDD" id="cd05233">
    <property type="entry name" value="SDR_c"/>
    <property type="match status" value="1"/>
</dbReference>